<organism evidence="2 3">
    <name type="scientific">Pneumocystis carinii (strain B80)</name>
    <name type="common">Rat pneumocystis pneumonia agent</name>
    <name type="synonym">Pneumocystis carinii f. sp. carinii</name>
    <dbReference type="NCBI Taxonomy" id="1408658"/>
    <lineage>
        <taxon>Eukaryota</taxon>
        <taxon>Fungi</taxon>
        <taxon>Dikarya</taxon>
        <taxon>Ascomycota</taxon>
        <taxon>Taphrinomycotina</taxon>
        <taxon>Pneumocystomycetes</taxon>
        <taxon>Pneumocystaceae</taxon>
        <taxon>Pneumocystis</taxon>
    </lineage>
</organism>
<dbReference type="VEuPathDB" id="FungiDB:T552_04210"/>
<protein>
    <recommendedName>
        <fullName evidence="4">Major surface glycoprotein</fullName>
    </recommendedName>
</protein>
<keyword evidence="3" id="KW-1185">Reference proteome</keyword>
<dbReference type="AlphaFoldDB" id="A0A0W4ZCG2"/>
<evidence type="ECO:0000313" key="3">
    <source>
        <dbReference type="Proteomes" id="UP000054454"/>
    </source>
</evidence>
<reference evidence="3" key="1">
    <citation type="journal article" date="2016" name="Nat. Commun.">
        <title>Genome analysis of three Pneumocystis species reveals adaptation mechanisms to life exclusively in mammalian hosts.</title>
        <authorList>
            <person name="Ma L."/>
            <person name="Chen Z."/>
            <person name="Huang D.W."/>
            <person name="Kutty G."/>
            <person name="Ishihara M."/>
            <person name="Wang H."/>
            <person name="Abouelleil A."/>
            <person name="Bishop L."/>
            <person name="Davey E."/>
            <person name="Deng R."/>
            <person name="Deng X."/>
            <person name="Fan L."/>
            <person name="Fantoni G."/>
            <person name="Fitzgerald M."/>
            <person name="Gogineni E."/>
            <person name="Goldberg J.M."/>
            <person name="Handley G."/>
            <person name="Hu X."/>
            <person name="Huber C."/>
            <person name="Jiao X."/>
            <person name="Jones K."/>
            <person name="Levin J.Z."/>
            <person name="Liu Y."/>
            <person name="Macdonald P."/>
            <person name="Melnikov A."/>
            <person name="Raley C."/>
            <person name="Sassi M."/>
            <person name="Sherman B.T."/>
            <person name="Song X."/>
            <person name="Sykes S."/>
            <person name="Tran B."/>
            <person name="Walsh L."/>
            <person name="Xia Y."/>
            <person name="Yang J."/>
            <person name="Young S."/>
            <person name="Zeng Q."/>
            <person name="Zheng X."/>
            <person name="Stephens R."/>
            <person name="Nusbaum C."/>
            <person name="Birren B.W."/>
            <person name="Azadi P."/>
            <person name="Lempicki R.A."/>
            <person name="Cuomo C.A."/>
            <person name="Kovacs J.A."/>
        </authorList>
    </citation>
    <scope>NUCLEOTIDE SEQUENCE [LARGE SCALE GENOMIC DNA]</scope>
    <source>
        <strain evidence="3">B80</strain>
    </source>
</reference>
<dbReference type="EMBL" id="LFVZ01000015">
    <property type="protein sequence ID" value="KTW26035.1"/>
    <property type="molecule type" value="Genomic_DNA"/>
</dbReference>
<accession>A0A0W4ZCG2</accession>
<dbReference type="RefSeq" id="XP_018224615.1">
    <property type="nucleotide sequence ID" value="XM_018372261.1"/>
</dbReference>
<proteinExistence type="predicted"/>
<evidence type="ECO:0000256" key="1">
    <source>
        <dbReference type="SAM" id="MobiDB-lite"/>
    </source>
</evidence>
<dbReference type="Proteomes" id="UP000054454">
    <property type="component" value="Unassembled WGS sequence"/>
</dbReference>
<feature type="region of interest" description="Disordered" evidence="1">
    <location>
        <begin position="1"/>
        <end position="27"/>
    </location>
</feature>
<gene>
    <name evidence="2" type="ORF">T552_04210</name>
</gene>
<evidence type="ECO:0000313" key="2">
    <source>
        <dbReference type="EMBL" id="KTW26035.1"/>
    </source>
</evidence>
<comment type="caution">
    <text evidence="2">The sequence shown here is derived from an EMBL/GenBank/DDBJ whole genome shotgun (WGS) entry which is preliminary data.</text>
</comment>
<evidence type="ECO:0008006" key="4">
    <source>
        <dbReference type="Google" id="ProtNLM"/>
    </source>
</evidence>
<sequence length="81" mass="8904">MGSILSPTYGELSRHVKNGSNSPDGKGVCLQLKENCKPFLDKKRLEDGPSKEKVEPNEVIKIRVPDIIKITLLGVIVMGML</sequence>
<name>A0A0W4ZCG2_PNEC8</name>
<dbReference type="GeneID" id="28938464"/>